<dbReference type="SMART" id="SM00875">
    <property type="entry name" value="BACK"/>
    <property type="match status" value="1"/>
</dbReference>
<sequence>MAGKADIDKSPTHFPAVVRGLHDMRTAGVLTDVTLLVDGQLFPAHRNVLAAASPYFYAMFTGGLHEARQKEISIHGVDRDSMALLLGFIYTGKVSLTQDNIQEVKALLQAADLFQIANLQRACEEWLLRFLTTANCVSLYFLAGTHNCGKLARAAKWMLGGNFTEVSEGEEFLSLEVDHLVELVADDSLEVRAESDVFEAAMRWLERAGADSDTADQLLRHVRYYLIDPQYLQEKVRAHSLVRECPETVKLCEAAVQVRGWDDNVDGNEAYAESLGLTTDLRFGMKGCNTILFLGGDPHKDFPDRSVCFAYNPHSKAQYRLPLPYSASNACAVVTEDQKLYVGGGNVEDVNAIGHCKPCRLFYVYDAVHNVWLEKASMRDIRTNFAMASVGKSVYAMGGKNFLVGYIAAVERYDPDTNVWHAARPLPHALSGHTAVTVGNCIYVLGGYARRVVTTSMIRYQPETDTWTELAPMSIARMKAGVAALDGKIYAVGAWQGQVTMEMYDPEKEKWEPGVVLPYNVVTGVGLVALDGRLYLCGAGEGSTRDVYFFSPTDLPWPFGQWCLNERNVVRFDNFACTTGRLHLEGLECINRPAPSRASLVSPARLGHHFFQTKTSIDG</sequence>
<accession>A0A8K0F386</accession>
<evidence type="ECO:0000256" key="2">
    <source>
        <dbReference type="ARBA" id="ARBA00022737"/>
    </source>
</evidence>
<dbReference type="PANTHER" id="PTHR45632">
    <property type="entry name" value="LD33804P"/>
    <property type="match status" value="1"/>
</dbReference>
<dbReference type="EMBL" id="OV696694">
    <property type="protein sequence ID" value="CAH1272936.1"/>
    <property type="molecule type" value="Genomic_DNA"/>
</dbReference>
<keyword evidence="1" id="KW-0880">Kelch repeat</keyword>
<dbReference type="Pfam" id="PF07707">
    <property type="entry name" value="BACK"/>
    <property type="match status" value="1"/>
</dbReference>
<dbReference type="InterPro" id="IPR017096">
    <property type="entry name" value="BTB-kelch_protein"/>
</dbReference>
<dbReference type="SUPFAM" id="SSF54695">
    <property type="entry name" value="POZ domain"/>
    <property type="match status" value="1"/>
</dbReference>
<proteinExistence type="predicted"/>
<dbReference type="SMART" id="SM00612">
    <property type="entry name" value="Kelch"/>
    <property type="match status" value="4"/>
</dbReference>
<dbReference type="Pfam" id="PF24681">
    <property type="entry name" value="Kelch_KLHDC2_KLHL20_DRC7"/>
    <property type="match status" value="1"/>
</dbReference>
<dbReference type="InterPro" id="IPR000210">
    <property type="entry name" value="BTB/POZ_dom"/>
</dbReference>
<name>A0A8K0F386_BRALA</name>
<dbReference type="Pfam" id="PF00651">
    <property type="entry name" value="BTB"/>
    <property type="match status" value="1"/>
</dbReference>
<dbReference type="FunFam" id="1.25.40.420:FF:000001">
    <property type="entry name" value="Kelch-like family member 12"/>
    <property type="match status" value="1"/>
</dbReference>
<dbReference type="InterPro" id="IPR011705">
    <property type="entry name" value="BACK"/>
</dbReference>
<keyword evidence="2" id="KW-0677">Repeat</keyword>
<dbReference type="SMART" id="SM00225">
    <property type="entry name" value="BTB"/>
    <property type="match status" value="1"/>
</dbReference>
<gene>
    <name evidence="4" type="primary">KLHL20</name>
    <name evidence="4" type="ORF">BLAG_LOCUS24439</name>
</gene>
<dbReference type="Gene3D" id="2.120.10.80">
    <property type="entry name" value="Kelch-type beta propeller"/>
    <property type="match status" value="1"/>
</dbReference>
<dbReference type="Proteomes" id="UP000838412">
    <property type="component" value="Chromosome 9"/>
</dbReference>
<dbReference type="Gene3D" id="1.25.40.420">
    <property type="match status" value="1"/>
</dbReference>
<dbReference type="Gene3D" id="3.30.710.10">
    <property type="entry name" value="Potassium Channel Kv1.1, Chain A"/>
    <property type="match status" value="1"/>
</dbReference>
<evidence type="ECO:0000256" key="1">
    <source>
        <dbReference type="ARBA" id="ARBA00022441"/>
    </source>
</evidence>
<evidence type="ECO:0000259" key="3">
    <source>
        <dbReference type="PROSITE" id="PS50097"/>
    </source>
</evidence>
<dbReference type="PROSITE" id="PS50097">
    <property type="entry name" value="BTB"/>
    <property type="match status" value="1"/>
</dbReference>
<dbReference type="SUPFAM" id="SSF117281">
    <property type="entry name" value="Kelch motif"/>
    <property type="match status" value="1"/>
</dbReference>
<keyword evidence="5" id="KW-1185">Reference proteome</keyword>
<evidence type="ECO:0000313" key="5">
    <source>
        <dbReference type="Proteomes" id="UP000838412"/>
    </source>
</evidence>
<organism evidence="4 5">
    <name type="scientific">Branchiostoma lanceolatum</name>
    <name type="common">Common lancelet</name>
    <name type="synonym">Amphioxus lanceolatum</name>
    <dbReference type="NCBI Taxonomy" id="7740"/>
    <lineage>
        <taxon>Eukaryota</taxon>
        <taxon>Metazoa</taxon>
        <taxon>Chordata</taxon>
        <taxon>Cephalochordata</taxon>
        <taxon>Leptocardii</taxon>
        <taxon>Amphioxiformes</taxon>
        <taxon>Branchiostomatidae</taxon>
        <taxon>Branchiostoma</taxon>
    </lineage>
</organism>
<dbReference type="OrthoDB" id="45365at2759"/>
<dbReference type="PANTHER" id="PTHR45632:SF5">
    <property type="entry name" value="KELCH-LIKE PROTEIN 22"/>
    <property type="match status" value="1"/>
</dbReference>
<dbReference type="InterPro" id="IPR015915">
    <property type="entry name" value="Kelch-typ_b-propeller"/>
</dbReference>
<dbReference type="AlphaFoldDB" id="A0A8K0F386"/>
<reference evidence="4" key="1">
    <citation type="submission" date="2022-01" db="EMBL/GenBank/DDBJ databases">
        <authorList>
            <person name="Braso-Vives M."/>
        </authorList>
    </citation>
    <scope>NUCLEOTIDE SEQUENCE</scope>
</reference>
<protein>
    <submittedName>
        <fullName evidence="4">KLHL20 protein</fullName>
    </submittedName>
</protein>
<feature type="domain" description="BTB" evidence="3">
    <location>
        <begin position="31"/>
        <end position="98"/>
    </location>
</feature>
<dbReference type="InterPro" id="IPR006652">
    <property type="entry name" value="Kelch_1"/>
</dbReference>
<evidence type="ECO:0000313" key="4">
    <source>
        <dbReference type="EMBL" id="CAH1272936.1"/>
    </source>
</evidence>
<dbReference type="InterPro" id="IPR011333">
    <property type="entry name" value="SKP1/BTB/POZ_sf"/>
</dbReference>
<dbReference type="PIRSF" id="PIRSF037037">
    <property type="entry name" value="Kelch-like_protein_gigaxonin"/>
    <property type="match status" value="1"/>
</dbReference>